<evidence type="ECO:0000313" key="2">
    <source>
        <dbReference type="Proteomes" id="UP000297597"/>
    </source>
</evidence>
<dbReference type="Proteomes" id="UP000297597">
    <property type="component" value="Unassembled WGS sequence"/>
</dbReference>
<proteinExistence type="predicted"/>
<dbReference type="EMBL" id="QFFZ01000016">
    <property type="protein sequence ID" value="TEB11248.1"/>
    <property type="molecule type" value="Genomic_DNA"/>
</dbReference>
<comment type="caution">
    <text evidence="1">The sequence shown here is derived from an EMBL/GenBank/DDBJ whole genome shotgun (WGS) entry which is preliminary data.</text>
</comment>
<gene>
    <name evidence="1" type="ORF">Pmgp_01783</name>
</gene>
<reference evidence="1 2" key="1">
    <citation type="journal article" date="2018" name="Environ. Microbiol.">
        <title>Novel energy conservation strategies and behaviour of Pelotomaculum schinkii driving syntrophic propionate catabolism.</title>
        <authorList>
            <person name="Hidalgo-Ahumada C.A.P."/>
            <person name="Nobu M.K."/>
            <person name="Narihiro T."/>
            <person name="Tamaki H."/>
            <person name="Liu W.T."/>
            <person name="Kamagata Y."/>
            <person name="Stams A.J.M."/>
            <person name="Imachi H."/>
            <person name="Sousa D.Z."/>
        </authorList>
    </citation>
    <scope>NUCLEOTIDE SEQUENCE [LARGE SCALE GENOMIC DNA]</scope>
    <source>
        <strain evidence="1 2">MGP</strain>
    </source>
</reference>
<dbReference type="RefSeq" id="WP_134213637.1">
    <property type="nucleotide sequence ID" value="NZ_QFFZ01000016.1"/>
</dbReference>
<accession>A0A4Y7RQF2</accession>
<dbReference type="AlphaFoldDB" id="A0A4Y7RQF2"/>
<protein>
    <submittedName>
        <fullName evidence="1">Uncharacterized protein</fullName>
    </submittedName>
</protein>
<evidence type="ECO:0000313" key="1">
    <source>
        <dbReference type="EMBL" id="TEB11248.1"/>
    </source>
</evidence>
<keyword evidence="2" id="KW-1185">Reference proteome</keyword>
<sequence>MAFEVYKPRFEKEATVAISKNHLTLNKKLMDKFDTKYVELAFDPDTKTIRIKASNNENGLILNKNKIGARGFFKHFNIQQKGKYNAVYNENEKSIIVRF</sequence>
<name>A0A4Y7RQF2_9FIRM</name>
<organism evidence="1 2">
    <name type="scientific">Pelotomaculum propionicicum</name>
    <dbReference type="NCBI Taxonomy" id="258475"/>
    <lineage>
        <taxon>Bacteria</taxon>
        <taxon>Bacillati</taxon>
        <taxon>Bacillota</taxon>
        <taxon>Clostridia</taxon>
        <taxon>Eubacteriales</taxon>
        <taxon>Desulfotomaculaceae</taxon>
        <taxon>Pelotomaculum</taxon>
    </lineage>
</organism>
<dbReference type="OrthoDB" id="1808270at2"/>